<evidence type="ECO:0000313" key="10">
    <source>
        <dbReference type="Proteomes" id="UP001332503"/>
    </source>
</evidence>
<feature type="transmembrane region" description="Helical" evidence="6">
    <location>
        <begin position="50"/>
        <end position="72"/>
    </location>
</feature>
<sequence length="461" mass="49749">MVKSSDKIPAKVFAAIVATGLMSFCGVIVETSMNIAFPTLMREFGVSTNVISWMTSIYLLAISIIVPISAILKSSYKTKNLFLTANVLFLLGLIVDAIAPSFVFLLLGRVIQGIATGIALPLMFNIILEQVPKSKIGTMMGVGNLITGAAPALGPTFGGIVINNLGWRWVFYLLIPFIIISLLLGLWGIQQKSELVKQKIDVPSFLLIAIFFSGAIYGFSNLSSGNILEIVLPLIFVVIAAILLVRRTKSLEHPLLKLDLLKNKYFAATVLGFFLIQMISLGNAFLLPNYIQLTNNSTAMTAGLLVLPAGAVGAIMGPIGGNLLDKHGARNVTLAGVYLMISELAIFAIFSRNMSNIFIMLVYILYMGGMGMILGNVMTYALSRIDKKWVTQGNAILSTVQQFAGAVGTSVTSAIVAVSQNAFHSKAGMPTAIGTQHAFIFLLIVAIIIWALFFKYVKDKH</sequence>
<dbReference type="EMBL" id="BTFQ01000017">
    <property type="protein sequence ID" value="GMM13232.1"/>
    <property type="molecule type" value="Genomic_DNA"/>
</dbReference>
<protein>
    <submittedName>
        <fullName evidence="8">DHA2 family efflux MFS transporter permease subunit</fullName>
    </submittedName>
</protein>
<reference evidence="10 11" key="2">
    <citation type="journal article" date="2024" name="Int. J. Syst. Evol. Microbiol.">
        <title>Proposal of Lactobacillus amylovorus subsp. animalis subsp. nov. and an emended description of Lactobacillus amylovorus.</title>
        <authorList>
            <person name="Yamane K."/>
            <person name="Tanizawa Y."/>
            <person name="Kobayashi H."/>
            <person name="Kamizono T."/>
            <person name="Kojima Y."/>
            <person name="Takagi H."/>
            <person name="Tohno M."/>
        </authorList>
    </citation>
    <scope>NUCLEOTIDE SEQUENCE [LARGE SCALE GENOMIC DNA]</scope>
    <source>
        <strain evidence="9 10">BF125</strain>
        <strain evidence="8 11">BF186</strain>
    </source>
</reference>
<evidence type="ECO:0000256" key="4">
    <source>
        <dbReference type="ARBA" id="ARBA00022989"/>
    </source>
</evidence>
<feature type="transmembrane region" description="Helical" evidence="6">
    <location>
        <begin position="395"/>
        <end position="418"/>
    </location>
</feature>
<keyword evidence="3 6" id="KW-0812">Transmembrane</keyword>
<dbReference type="PROSITE" id="PS50850">
    <property type="entry name" value="MFS"/>
    <property type="match status" value="1"/>
</dbReference>
<feature type="transmembrane region" description="Helical" evidence="6">
    <location>
        <begin position="226"/>
        <end position="245"/>
    </location>
</feature>
<feature type="transmembrane region" description="Helical" evidence="6">
    <location>
        <begin position="110"/>
        <end position="128"/>
    </location>
</feature>
<dbReference type="GO" id="GO:0005886">
    <property type="term" value="C:plasma membrane"/>
    <property type="evidence" value="ECO:0007669"/>
    <property type="project" value="UniProtKB-SubCell"/>
</dbReference>
<feature type="transmembrane region" description="Helical" evidence="6">
    <location>
        <begin position="169"/>
        <end position="189"/>
    </location>
</feature>
<dbReference type="InterPro" id="IPR020846">
    <property type="entry name" value="MFS_dom"/>
</dbReference>
<feature type="transmembrane region" description="Helical" evidence="6">
    <location>
        <begin position="140"/>
        <end position="163"/>
    </location>
</feature>
<accession>A0ABD0C018</accession>
<dbReference type="Proteomes" id="UP001332503">
    <property type="component" value="Unassembled WGS sequence"/>
</dbReference>
<dbReference type="Gene3D" id="1.20.1250.20">
    <property type="entry name" value="MFS general substrate transporter like domains"/>
    <property type="match status" value="1"/>
</dbReference>
<dbReference type="InterPro" id="IPR036259">
    <property type="entry name" value="MFS_trans_sf"/>
</dbReference>
<feature type="transmembrane region" description="Helical" evidence="6">
    <location>
        <begin position="357"/>
        <end position="383"/>
    </location>
</feature>
<dbReference type="PANTHER" id="PTHR42718:SF43">
    <property type="entry name" value="LINCOMYCIN RESISTANCE PROTEIN LMRB"/>
    <property type="match status" value="1"/>
</dbReference>
<evidence type="ECO:0000313" key="9">
    <source>
        <dbReference type="EMBL" id="GMM15280.1"/>
    </source>
</evidence>
<dbReference type="AlphaFoldDB" id="A0ABD0C018"/>
<dbReference type="PANTHER" id="PTHR42718">
    <property type="entry name" value="MAJOR FACILITATOR SUPERFAMILY MULTIDRUG TRANSPORTER MFSC"/>
    <property type="match status" value="1"/>
</dbReference>
<keyword evidence="10" id="KW-1185">Reference proteome</keyword>
<dbReference type="Proteomes" id="UP001346800">
    <property type="component" value="Unassembled WGS sequence"/>
</dbReference>
<dbReference type="PRINTS" id="PR01036">
    <property type="entry name" value="TCRTETB"/>
</dbReference>
<proteinExistence type="predicted"/>
<feature type="transmembrane region" description="Helical" evidence="6">
    <location>
        <begin position="332"/>
        <end position="351"/>
    </location>
</feature>
<evidence type="ECO:0000313" key="8">
    <source>
        <dbReference type="EMBL" id="GMM13232.1"/>
    </source>
</evidence>
<gene>
    <name evidence="9" type="ORF">LABF125_04130</name>
    <name evidence="8" type="ORF">LABF186_03460</name>
</gene>
<keyword evidence="4 6" id="KW-1133">Transmembrane helix</keyword>
<name>A0ABD0C018_LACAM</name>
<feature type="transmembrane region" description="Helical" evidence="6">
    <location>
        <begin position="265"/>
        <end position="287"/>
    </location>
</feature>
<evidence type="ECO:0000256" key="1">
    <source>
        <dbReference type="ARBA" id="ARBA00004651"/>
    </source>
</evidence>
<organism evidence="8 11">
    <name type="scientific">Lactobacillus amylovorus subsp. animalium</name>
    <dbReference type="NCBI Taxonomy" id="3378536"/>
    <lineage>
        <taxon>Bacteria</taxon>
        <taxon>Bacillati</taxon>
        <taxon>Bacillota</taxon>
        <taxon>Bacilli</taxon>
        <taxon>Lactobacillales</taxon>
        <taxon>Lactobacillaceae</taxon>
        <taxon>Lactobacillus</taxon>
    </lineage>
</organism>
<evidence type="ECO:0000256" key="6">
    <source>
        <dbReference type="SAM" id="Phobius"/>
    </source>
</evidence>
<feature type="transmembrane region" description="Helical" evidence="6">
    <location>
        <begin position="438"/>
        <end position="457"/>
    </location>
</feature>
<dbReference type="EMBL" id="BTFR01000008">
    <property type="protein sequence ID" value="GMM15280.1"/>
    <property type="molecule type" value="Genomic_DNA"/>
</dbReference>
<dbReference type="SUPFAM" id="SSF103473">
    <property type="entry name" value="MFS general substrate transporter"/>
    <property type="match status" value="1"/>
</dbReference>
<comment type="subcellular location">
    <subcellularLocation>
        <location evidence="1">Cell membrane</location>
        <topology evidence="1">Multi-pass membrane protein</topology>
    </subcellularLocation>
</comment>
<reference evidence="8" key="1">
    <citation type="submission" date="2023-06" db="EMBL/GenBank/DDBJ databases">
        <authorList>
            <person name="Tohno M."/>
            <person name="Tanizawa Y."/>
        </authorList>
    </citation>
    <scope>NUCLEOTIDE SEQUENCE</scope>
    <source>
        <strain evidence="9">BF125</strain>
        <strain evidence="8">BF186</strain>
    </source>
</reference>
<evidence type="ECO:0000256" key="2">
    <source>
        <dbReference type="ARBA" id="ARBA00022448"/>
    </source>
</evidence>
<dbReference type="Pfam" id="PF07690">
    <property type="entry name" value="MFS_1"/>
    <property type="match status" value="1"/>
</dbReference>
<feature type="transmembrane region" description="Helical" evidence="6">
    <location>
        <begin position="299"/>
        <end position="320"/>
    </location>
</feature>
<evidence type="ECO:0000256" key="5">
    <source>
        <dbReference type="ARBA" id="ARBA00023136"/>
    </source>
</evidence>
<dbReference type="InterPro" id="IPR011701">
    <property type="entry name" value="MFS"/>
</dbReference>
<keyword evidence="5 6" id="KW-0472">Membrane</keyword>
<dbReference type="Gene3D" id="1.20.1720.10">
    <property type="entry name" value="Multidrug resistance protein D"/>
    <property type="match status" value="1"/>
</dbReference>
<feature type="domain" description="Major facilitator superfamily (MFS) profile" evidence="7">
    <location>
        <begin position="11"/>
        <end position="461"/>
    </location>
</feature>
<comment type="caution">
    <text evidence="8">The sequence shown here is derived from an EMBL/GenBank/DDBJ whole genome shotgun (WGS) entry which is preliminary data.</text>
</comment>
<feature type="transmembrane region" description="Helical" evidence="6">
    <location>
        <begin position="201"/>
        <end position="220"/>
    </location>
</feature>
<evidence type="ECO:0000259" key="7">
    <source>
        <dbReference type="PROSITE" id="PS50850"/>
    </source>
</evidence>
<feature type="transmembrane region" description="Helical" evidence="6">
    <location>
        <begin position="12"/>
        <end position="30"/>
    </location>
</feature>
<evidence type="ECO:0000313" key="11">
    <source>
        <dbReference type="Proteomes" id="UP001346800"/>
    </source>
</evidence>
<dbReference type="RefSeq" id="WP_338187254.1">
    <property type="nucleotide sequence ID" value="NZ_BTFQ01000017.1"/>
</dbReference>
<keyword evidence="2" id="KW-0813">Transport</keyword>
<feature type="transmembrane region" description="Helical" evidence="6">
    <location>
        <begin position="81"/>
        <end position="104"/>
    </location>
</feature>
<evidence type="ECO:0000256" key="3">
    <source>
        <dbReference type="ARBA" id="ARBA00022692"/>
    </source>
</evidence>